<feature type="domain" description="LYC1 C-terminal" evidence="2">
    <location>
        <begin position="230"/>
        <end position="445"/>
    </location>
</feature>
<protein>
    <submittedName>
        <fullName evidence="3">Acyl-CoA N-acyltransferase</fullName>
    </submittedName>
</protein>
<evidence type="ECO:0000313" key="4">
    <source>
        <dbReference type="Proteomes" id="UP001163105"/>
    </source>
</evidence>
<dbReference type="Gene3D" id="3.40.630.30">
    <property type="match status" value="1"/>
</dbReference>
<feature type="compositionally biased region" description="Low complexity" evidence="1">
    <location>
        <begin position="83"/>
        <end position="95"/>
    </location>
</feature>
<proteinExistence type="predicted"/>
<dbReference type="EMBL" id="JAQHRD010000001">
    <property type="protein sequence ID" value="KAJ6447161.1"/>
    <property type="molecule type" value="Genomic_DNA"/>
</dbReference>
<feature type="region of interest" description="Disordered" evidence="1">
    <location>
        <begin position="75"/>
        <end position="124"/>
    </location>
</feature>
<sequence>MAASLPNGAAAAAAAADAPLVLAHPDDDEQVRTWTHTHPSWGPSYPLDVYLARERQLLTVPLARDGGISQWILTTEAPPPQAPASQQSNNNNNTSDVEGGGHDQASRDSPTSQDNKPRRPVLSSCETLRKRALVRAPGPGPQPVREVYAHGVASVFTYPEFRRRGYAARMLDLLGRRLAADEAREPGDAAFSVLFSDIGKTFYAALGWKPFESSHLSFPVDLSAAAAAPERRDDGAVTTTTPITDENLPALVALDEKLLRARMAADDDTGSGSGSGSTKTRVAILPDMEHMQWHFAREAFMSTHHLGRAPAVHGAVCVADPSSSSSSRVWAVWVRVHSGGTADPAKNVVYIQRLVVEDPAVADADLSRALRAVLDAARSEAREWMCSRVDMWNPDKRTRRLIDGMEGLEAKYVVREEDSITSLRWFGPGSADDVEWVANERYEWC</sequence>
<evidence type="ECO:0000259" key="2">
    <source>
        <dbReference type="Pfam" id="PF22998"/>
    </source>
</evidence>
<dbReference type="PANTHER" id="PTHR34815:SF4">
    <property type="entry name" value="N-ACETYLTRANSFERASE DOMAIN-CONTAINING PROTEIN"/>
    <property type="match status" value="1"/>
</dbReference>
<dbReference type="Pfam" id="PF22998">
    <property type="entry name" value="GNAT_LYC1-like"/>
    <property type="match status" value="1"/>
</dbReference>
<reference evidence="3" key="1">
    <citation type="submission" date="2023-01" db="EMBL/GenBank/DDBJ databases">
        <title>The growth and conidiation of Purpureocillium lavendulum are regulated by nitrogen source and histone H3K14 acetylation.</title>
        <authorList>
            <person name="Tang P."/>
            <person name="Han J."/>
            <person name="Zhang C."/>
            <person name="Tang P."/>
            <person name="Qi F."/>
            <person name="Zhang K."/>
            <person name="Liang L."/>
        </authorList>
    </citation>
    <scope>NUCLEOTIDE SEQUENCE</scope>
    <source>
        <strain evidence="3">YMF1.00683</strain>
    </source>
</reference>
<dbReference type="InterPro" id="IPR016181">
    <property type="entry name" value="Acyl_CoA_acyltransferase"/>
</dbReference>
<evidence type="ECO:0000313" key="3">
    <source>
        <dbReference type="EMBL" id="KAJ6447161.1"/>
    </source>
</evidence>
<dbReference type="InterPro" id="IPR055100">
    <property type="entry name" value="GNAT_LYC1-like"/>
</dbReference>
<dbReference type="InterPro" id="IPR053013">
    <property type="entry name" value="LAT"/>
</dbReference>
<dbReference type="Proteomes" id="UP001163105">
    <property type="component" value="Unassembled WGS sequence"/>
</dbReference>
<accession>A0AB34G9K2</accession>
<dbReference type="AlphaFoldDB" id="A0AB34G9K2"/>
<gene>
    <name evidence="3" type="ORF">O9K51_01936</name>
</gene>
<organism evidence="3 4">
    <name type="scientific">Purpureocillium lavendulum</name>
    <dbReference type="NCBI Taxonomy" id="1247861"/>
    <lineage>
        <taxon>Eukaryota</taxon>
        <taxon>Fungi</taxon>
        <taxon>Dikarya</taxon>
        <taxon>Ascomycota</taxon>
        <taxon>Pezizomycotina</taxon>
        <taxon>Sordariomycetes</taxon>
        <taxon>Hypocreomycetidae</taxon>
        <taxon>Hypocreales</taxon>
        <taxon>Ophiocordycipitaceae</taxon>
        <taxon>Purpureocillium</taxon>
    </lineage>
</organism>
<dbReference type="SUPFAM" id="SSF55729">
    <property type="entry name" value="Acyl-CoA N-acyltransferases (Nat)"/>
    <property type="match status" value="1"/>
</dbReference>
<comment type="caution">
    <text evidence="3">The sequence shown here is derived from an EMBL/GenBank/DDBJ whole genome shotgun (WGS) entry which is preliminary data.</text>
</comment>
<dbReference type="PANTHER" id="PTHR34815">
    <property type="entry name" value="LYSINE ACETYLTRANSFERASE"/>
    <property type="match status" value="1"/>
</dbReference>
<name>A0AB34G9K2_9HYPO</name>
<keyword evidence="4" id="KW-1185">Reference proteome</keyword>
<evidence type="ECO:0000256" key="1">
    <source>
        <dbReference type="SAM" id="MobiDB-lite"/>
    </source>
</evidence>